<dbReference type="Pfam" id="PF14559">
    <property type="entry name" value="TPR_19"/>
    <property type="match status" value="1"/>
</dbReference>
<accession>A0A9D1N0U1</accession>
<gene>
    <name evidence="3" type="ORF">IAD26_06175</name>
</gene>
<dbReference type="InterPro" id="IPR011990">
    <property type="entry name" value="TPR-like_helical_dom_sf"/>
</dbReference>
<dbReference type="AlphaFoldDB" id="A0A9D1N0U1"/>
<keyword evidence="2" id="KW-1133">Transmembrane helix</keyword>
<feature type="transmembrane region" description="Helical" evidence="2">
    <location>
        <begin position="6"/>
        <end position="25"/>
    </location>
</feature>
<dbReference type="PROSITE" id="PS50293">
    <property type="entry name" value="TPR_REGION"/>
    <property type="match status" value="1"/>
</dbReference>
<keyword evidence="2" id="KW-0472">Membrane</keyword>
<evidence type="ECO:0000256" key="2">
    <source>
        <dbReference type="SAM" id="Phobius"/>
    </source>
</evidence>
<keyword evidence="1" id="KW-0802">TPR repeat</keyword>
<feature type="repeat" description="TPR" evidence="1">
    <location>
        <begin position="397"/>
        <end position="430"/>
    </location>
</feature>
<comment type="caution">
    <text evidence="3">The sequence shown here is derived from an EMBL/GenBank/DDBJ whole genome shotgun (WGS) entry which is preliminary data.</text>
</comment>
<dbReference type="PANTHER" id="PTHR44366:SF1">
    <property type="entry name" value="UDP-N-ACETYLGLUCOSAMINE--PEPTIDE N-ACETYLGLUCOSAMINYLTRANSFERASE 110 KDA SUBUNIT"/>
    <property type="match status" value="1"/>
</dbReference>
<dbReference type="PROSITE" id="PS50005">
    <property type="entry name" value="TPR"/>
    <property type="match status" value="5"/>
</dbReference>
<evidence type="ECO:0000256" key="1">
    <source>
        <dbReference type="PROSITE-ProRule" id="PRU00339"/>
    </source>
</evidence>
<dbReference type="Pfam" id="PF13374">
    <property type="entry name" value="TPR_10"/>
    <property type="match status" value="1"/>
</dbReference>
<dbReference type="InterPro" id="IPR037919">
    <property type="entry name" value="OGT"/>
</dbReference>
<reference evidence="3" key="2">
    <citation type="journal article" date="2021" name="PeerJ">
        <title>Extensive microbial diversity within the chicken gut microbiome revealed by metagenomics and culture.</title>
        <authorList>
            <person name="Gilroy R."/>
            <person name="Ravi A."/>
            <person name="Getino M."/>
            <person name="Pursley I."/>
            <person name="Horton D.L."/>
            <person name="Alikhan N.F."/>
            <person name="Baker D."/>
            <person name="Gharbi K."/>
            <person name="Hall N."/>
            <person name="Watson M."/>
            <person name="Adriaenssens E.M."/>
            <person name="Foster-Nyarko E."/>
            <person name="Jarju S."/>
            <person name="Secka A."/>
            <person name="Antonio M."/>
            <person name="Oren A."/>
            <person name="Chaudhuri R.R."/>
            <person name="La Ragione R."/>
            <person name="Hildebrand F."/>
            <person name="Pallen M.J."/>
        </authorList>
    </citation>
    <scope>NUCLEOTIDE SEQUENCE</scope>
    <source>
        <strain evidence="3">CHK154-7741</strain>
    </source>
</reference>
<dbReference type="InterPro" id="IPR019734">
    <property type="entry name" value="TPR_rpt"/>
</dbReference>
<dbReference type="SMART" id="SM00028">
    <property type="entry name" value="TPR"/>
    <property type="match status" value="12"/>
</dbReference>
<organism evidence="3 4">
    <name type="scientific">Candidatus Limenecus avicola</name>
    <dbReference type="NCBI Taxonomy" id="2840847"/>
    <lineage>
        <taxon>Bacteria</taxon>
        <taxon>Bacillati</taxon>
        <taxon>Bacillota</taxon>
        <taxon>Clostridia</taxon>
        <taxon>Eubacteriales</taxon>
        <taxon>Clostridiaceae</taxon>
        <taxon>Clostridiaceae incertae sedis</taxon>
        <taxon>Candidatus Limenecus</taxon>
    </lineage>
</organism>
<sequence length="543" mass="62895">MLNNLILIVLFVCFVSGLIYVYLRLKEETGKTKKKGGEDLQISPEDIYKQVEALIINADFATAQKLAKKYLAQNPYHHDLRKLLVKSYIETQKEYEAISNLLVLVQFYPDDLSLYLQLATLYKNTHQNKKAIHFYSYVLSKDKYDLNSMRNLAELYYNNKQKESALKLYKQLVTYIDDEQEKMDYYEIMGNIYTTYGEYVKAANLYKKVLEAQPSNADVIKELRKIYLKQKDTENVIYLSRKLINIEPDNYAYYEEIINLLFHVHAYQDALDYAQKALELPTADVFAVKNQIAKIYIYTGKIKESIQLINETIVQDPTNLLLSQTLAMAHCMNKDFEMAKKVCDDALEVAVPSDIKVIHNNLSTILAEEAVYLLNQGKTKQAFDKFSEAMQYNNENPEIFFKLATANRSIKNYSEAIRQCKRAIELAPEISLYYETLADIYYEIQNFIEAKKLYKEAVFIDPKNSRAHAFLGILQSKDKEHENAIKSLETAVSIDPDNVDIRYNLALAYEVAGKKDEAKNEYEKVLELEPSHKEANNNIKLLS</sequence>
<feature type="repeat" description="TPR" evidence="1">
    <location>
        <begin position="499"/>
        <end position="532"/>
    </location>
</feature>
<dbReference type="Proteomes" id="UP000886748">
    <property type="component" value="Unassembled WGS sequence"/>
</dbReference>
<keyword evidence="2" id="KW-0812">Transmembrane</keyword>
<evidence type="ECO:0000313" key="3">
    <source>
        <dbReference type="EMBL" id="HIU92707.1"/>
    </source>
</evidence>
<protein>
    <submittedName>
        <fullName evidence="3">Tetratricopeptide repeat protein</fullName>
    </submittedName>
</protein>
<reference evidence="3" key="1">
    <citation type="submission" date="2020-10" db="EMBL/GenBank/DDBJ databases">
        <authorList>
            <person name="Gilroy R."/>
        </authorList>
    </citation>
    <scope>NUCLEOTIDE SEQUENCE</scope>
    <source>
        <strain evidence="3">CHK154-7741</strain>
    </source>
</reference>
<dbReference type="Gene3D" id="1.25.40.10">
    <property type="entry name" value="Tetratricopeptide repeat domain"/>
    <property type="match status" value="3"/>
</dbReference>
<dbReference type="GO" id="GO:0097363">
    <property type="term" value="F:protein O-acetylglucosaminyltransferase activity"/>
    <property type="evidence" value="ECO:0007669"/>
    <property type="project" value="TreeGrafter"/>
</dbReference>
<evidence type="ECO:0000313" key="4">
    <source>
        <dbReference type="Proteomes" id="UP000886748"/>
    </source>
</evidence>
<feature type="repeat" description="TPR" evidence="1">
    <location>
        <begin position="183"/>
        <end position="216"/>
    </location>
</feature>
<dbReference type="PANTHER" id="PTHR44366">
    <property type="entry name" value="UDP-N-ACETYLGLUCOSAMINE--PEPTIDE N-ACETYLGLUCOSAMINYLTRANSFERASE 110 KDA SUBUNIT"/>
    <property type="match status" value="1"/>
</dbReference>
<dbReference type="SUPFAM" id="SSF48452">
    <property type="entry name" value="TPR-like"/>
    <property type="match status" value="2"/>
</dbReference>
<proteinExistence type="predicted"/>
<feature type="repeat" description="TPR" evidence="1">
    <location>
        <begin position="465"/>
        <end position="498"/>
    </location>
</feature>
<feature type="repeat" description="TPR" evidence="1">
    <location>
        <begin position="431"/>
        <end position="464"/>
    </location>
</feature>
<dbReference type="EMBL" id="DVOD01000046">
    <property type="protein sequence ID" value="HIU92707.1"/>
    <property type="molecule type" value="Genomic_DNA"/>
</dbReference>
<dbReference type="GO" id="GO:0006493">
    <property type="term" value="P:protein O-linked glycosylation"/>
    <property type="evidence" value="ECO:0007669"/>
    <property type="project" value="InterPro"/>
</dbReference>
<name>A0A9D1N0U1_9CLOT</name>
<dbReference type="Pfam" id="PF13181">
    <property type="entry name" value="TPR_8"/>
    <property type="match status" value="2"/>
</dbReference>